<keyword evidence="2" id="KW-1185">Reference proteome</keyword>
<reference evidence="1 2" key="1">
    <citation type="submission" date="2023-10" db="EMBL/GenBank/DDBJ databases">
        <title>Xenorhabdus taiwanensis sp. nov., a symbiotic bacterium associated with the entomopathogenic nematode Steinernema taiwanensis.</title>
        <authorList>
            <person name="Tseng C.T."/>
            <person name="Shu H.Y."/>
            <person name="Chen M.H."/>
            <person name="Fang Y.J."/>
            <person name="Wu T.L."/>
            <person name="Lin Y.C."/>
            <person name="Huang C.J."/>
        </authorList>
    </citation>
    <scope>NUCLEOTIDE SEQUENCE [LARGE SCALE GENOMIC DNA]</scope>
    <source>
        <strain evidence="1 2">TCT-1</strain>
    </source>
</reference>
<sequence>MNAQQDDGFLKEITGLSTFTLALIGGSREGHLFANGNMQIGIIINIQAVAADNEEVVTLSPEQLDSIELVNKITDKKLSGEWEYSSEENDYRHQLPGSSIIRDTNLSYGRDAISDDSEPQKKIYWLKTKKSETIEIIARVTLDGKTHVSDDSHHKGSHLVVTGHEPIIYHPNNLVPKPINEEKVAHGTYEVKQTVTTYDVFGKHSNILFDYPEWTQNNYYLFPDNGFKVHDVEIRNTVNDEDPLKYNYRRFTHHTRSNNLYLWFLWGTYSAKRTAGAAYRVVIEDSPDLTSSNKREATPQEEIVTTTRTDVVSLSRLYFESPAAGFWVDKADNIPQFKFRDIYGNESVFLKIIMDNADSFYLQEG</sequence>
<dbReference type="EMBL" id="AP028978">
    <property type="protein sequence ID" value="BET96287.1"/>
    <property type="molecule type" value="Genomic_DNA"/>
</dbReference>
<evidence type="ECO:0000313" key="1">
    <source>
        <dbReference type="EMBL" id="BET96287.1"/>
    </source>
</evidence>
<evidence type="ECO:0000313" key="2">
    <source>
        <dbReference type="Proteomes" id="UP001529514"/>
    </source>
</evidence>
<proteinExistence type="predicted"/>
<name>A0ABM8JV79_9GAMM</name>
<dbReference type="RefSeq" id="WP_374053104.1">
    <property type="nucleotide sequence ID" value="NZ_AP028978.1"/>
</dbReference>
<gene>
    <name evidence="1" type="ORF">TCT1_12080</name>
</gene>
<organism evidence="1 2">
    <name type="scientific">Xenorhabdus taiwanensis</name>
    <dbReference type="NCBI Taxonomy" id="3085177"/>
    <lineage>
        <taxon>Bacteria</taxon>
        <taxon>Pseudomonadati</taxon>
        <taxon>Pseudomonadota</taxon>
        <taxon>Gammaproteobacteria</taxon>
        <taxon>Enterobacterales</taxon>
        <taxon>Morganellaceae</taxon>
        <taxon>Xenorhabdus</taxon>
    </lineage>
</organism>
<accession>A0ABM8JV79</accession>
<protein>
    <submittedName>
        <fullName evidence="1">Uncharacterized protein</fullName>
    </submittedName>
</protein>
<dbReference type="Proteomes" id="UP001529514">
    <property type="component" value="Chromosome"/>
</dbReference>